<dbReference type="RefSeq" id="WP_106064394.1">
    <property type="nucleotide sequence ID" value="NZ_PVXO01000064.1"/>
</dbReference>
<feature type="domain" description="HTH LytTR-type" evidence="9">
    <location>
        <begin position="144"/>
        <end position="247"/>
    </location>
</feature>
<keyword evidence="4" id="KW-0010">Activator</keyword>
<evidence type="ECO:0000256" key="1">
    <source>
        <dbReference type="ARBA" id="ARBA00018672"/>
    </source>
</evidence>
<keyword evidence="3" id="KW-0902">Two-component regulatory system</keyword>
<gene>
    <name evidence="10" type="primary">agrA</name>
    <name evidence="10" type="ORF">CLLI_23450</name>
</gene>
<dbReference type="PANTHER" id="PTHR37299:SF3">
    <property type="entry name" value="STAGE 0 SPORULATION PROTEIN A HOMOLOG"/>
    <property type="match status" value="1"/>
</dbReference>
<comment type="function">
    <text evidence="5">May play the central regulatory role in sporulation. It may be an element of the effector pathway responsible for the activation of sporulation genes in response to nutritional stress. Spo0A may act in concert with spo0H (a sigma factor) to control the expression of some genes that are critical to the sporulation process.</text>
</comment>
<dbReference type="Gene3D" id="3.40.50.2300">
    <property type="match status" value="1"/>
</dbReference>
<protein>
    <recommendedName>
        <fullName evidence="1">Stage 0 sporulation protein A homolog</fullName>
    </recommendedName>
</protein>
<evidence type="ECO:0000256" key="2">
    <source>
        <dbReference type="ARBA" id="ARBA00022490"/>
    </source>
</evidence>
<dbReference type="SUPFAM" id="SSF52172">
    <property type="entry name" value="CheY-like"/>
    <property type="match status" value="1"/>
</dbReference>
<dbReference type="GO" id="GO:0003677">
    <property type="term" value="F:DNA binding"/>
    <property type="evidence" value="ECO:0007669"/>
    <property type="project" value="InterPro"/>
</dbReference>
<name>A0A2T0B1S4_9CLOT</name>
<dbReference type="InterPro" id="IPR046947">
    <property type="entry name" value="LytR-like"/>
</dbReference>
<dbReference type="Gene3D" id="2.40.50.1020">
    <property type="entry name" value="LytTr DNA-binding domain"/>
    <property type="match status" value="1"/>
</dbReference>
<keyword evidence="11" id="KW-1185">Reference proteome</keyword>
<evidence type="ECO:0000313" key="11">
    <source>
        <dbReference type="Proteomes" id="UP000239706"/>
    </source>
</evidence>
<dbReference type="SMART" id="SM00448">
    <property type="entry name" value="REC"/>
    <property type="match status" value="1"/>
</dbReference>
<evidence type="ECO:0000256" key="3">
    <source>
        <dbReference type="ARBA" id="ARBA00023012"/>
    </source>
</evidence>
<dbReference type="Pfam" id="PF00072">
    <property type="entry name" value="Response_reg"/>
    <property type="match status" value="1"/>
</dbReference>
<evidence type="ECO:0000313" key="10">
    <source>
        <dbReference type="EMBL" id="PRR77432.1"/>
    </source>
</evidence>
<evidence type="ECO:0000256" key="5">
    <source>
        <dbReference type="ARBA" id="ARBA00024867"/>
    </source>
</evidence>
<dbReference type="Proteomes" id="UP000239706">
    <property type="component" value="Unassembled WGS sequence"/>
</dbReference>
<dbReference type="Pfam" id="PF04397">
    <property type="entry name" value="LytTR"/>
    <property type="match status" value="1"/>
</dbReference>
<sequence>MINIMICDDCLEIRNIITNVINDFYKEINFKEFNIVSFDNFHDSIDYVRKNNNEKNIYLLDIDLNEEKNGLILGQEIRELDNYLGEMIFITNYSHMGFKVFQYKLKVLDFIDKNYNFQKQLRESILIATKILSKKENGHAEKKLQIKVGSQIYNVLFKDIYYIETIKSSRKVVLYTSNSRLEFYDTLKNLSSLLDDRFIQIHRTIIVNKNYIENVCKDYNNPYVVLKDGVKCMISKDRLKEVMKNWM</sequence>
<dbReference type="InterPro" id="IPR007492">
    <property type="entry name" value="LytTR_DNA-bd_dom"/>
</dbReference>
<keyword evidence="7" id="KW-0597">Phosphoprotein</keyword>
<comment type="caution">
    <text evidence="10">The sequence shown here is derived from an EMBL/GenBank/DDBJ whole genome shotgun (WGS) entry which is preliminary data.</text>
</comment>
<dbReference type="GO" id="GO:0000156">
    <property type="term" value="F:phosphorelay response regulator activity"/>
    <property type="evidence" value="ECO:0007669"/>
    <property type="project" value="InterPro"/>
</dbReference>
<dbReference type="PROSITE" id="PS50930">
    <property type="entry name" value="HTH_LYTTR"/>
    <property type="match status" value="1"/>
</dbReference>
<dbReference type="OrthoDB" id="9809318at2"/>
<feature type="modified residue" description="4-aspartylphosphate" evidence="7">
    <location>
        <position position="61"/>
    </location>
</feature>
<proteinExistence type="predicted"/>
<dbReference type="PROSITE" id="PS50110">
    <property type="entry name" value="RESPONSE_REGULATORY"/>
    <property type="match status" value="1"/>
</dbReference>
<evidence type="ECO:0000256" key="7">
    <source>
        <dbReference type="PROSITE-ProRule" id="PRU00169"/>
    </source>
</evidence>
<evidence type="ECO:0000259" key="9">
    <source>
        <dbReference type="PROSITE" id="PS50930"/>
    </source>
</evidence>
<evidence type="ECO:0000259" key="8">
    <source>
        <dbReference type="PROSITE" id="PS50110"/>
    </source>
</evidence>
<accession>A0A2T0B1S4</accession>
<evidence type="ECO:0000256" key="4">
    <source>
        <dbReference type="ARBA" id="ARBA00023159"/>
    </source>
</evidence>
<comment type="function">
    <text evidence="6">Required for high-level post-exponential phase expression of a series of secreted proteins.</text>
</comment>
<dbReference type="PANTHER" id="PTHR37299">
    <property type="entry name" value="TRANSCRIPTIONAL REGULATOR-RELATED"/>
    <property type="match status" value="1"/>
</dbReference>
<reference evidence="10 11" key="1">
    <citation type="submission" date="2018-03" db="EMBL/GenBank/DDBJ databases">
        <title>Genome sequence of Clostridium liquoris DSM 100320.</title>
        <authorList>
            <person name="Poehlein A."/>
            <person name="Daniel R."/>
        </authorList>
    </citation>
    <scope>NUCLEOTIDE SEQUENCE [LARGE SCALE GENOMIC DNA]</scope>
    <source>
        <strain evidence="10 11">DSM 100320</strain>
    </source>
</reference>
<organism evidence="10 11">
    <name type="scientific">Clostridium liquoris</name>
    <dbReference type="NCBI Taxonomy" id="1289519"/>
    <lineage>
        <taxon>Bacteria</taxon>
        <taxon>Bacillati</taxon>
        <taxon>Bacillota</taxon>
        <taxon>Clostridia</taxon>
        <taxon>Eubacteriales</taxon>
        <taxon>Clostridiaceae</taxon>
        <taxon>Clostridium</taxon>
    </lineage>
</organism>
<feature type="domain" description="Response regulatory" evidence="8">
    <location>
        <begin position="3"/>
        <end position="128"/>
    </location>
</feature>
<dbReference type="EMBL" id="PVXO01000064">
    <property type="protein sequence ID" value="PRR77432.1"/>
    <property type="molecule type" value="Genomic_DNA"/>
</dbReference>
<dbReference type="SMART" id="SM00850">
    <property type="entry name" value="LytTR"/>
    <property type="match status" value="1"/>
</dbReference>
<evidence type="ECO:0000256" key="6">
    <source>
        <dbReference type="ARBA" id="ARBA00037164"/>
    </source>
</evidence>
<dbReference type="InterPro" id="IPR011006">
    <property type="entry name" value="CheY-like_superfamily"/>
</dbReference>
<dbReference type="InterPro" id="IPR001789">
    <property type="entry name" value="Sig_transdc_resp-reg_receiver"/>
</dbReference>
<dbReference type="AlphaFoldDB" id="A0A2T0B1S4"/>
<keyword evidence="2" id="KW-0963">Cytoplasm</keyword>